<dbReference type="AlphaFoldDB" id="A0A226BX25"/>
<evidence type="ECO:0000313" key="1">
    <source>
        <dbReference type="EMBL" id="OWZ83332.1"/>
    </source>
</evidence>
<evidence type="ECO:0000313" key="2">
    <source>
        <dbReference type="Proteomes" id="UP000214588"/>
    </source>
</evidence>
<proteinExistence type="predicted"/>
<organism evidence="1 2">
    <name type="scientific">Natranaerobius trueperi</name>
    <dbReference type="NCBI Taxonomy" id="759412"/>
    <lineage>
        <taxon>Bacteria</taxon>
        <taxon>Bacillati</taxon>
        <taxon>Bacillota</taxon>
        <taxon>Clostridia</taxon>
        <taxon>Natranaerobiales</taxon>
        <taxon>Natranaerobiaceae</taxon>
        <taxon>Natranaerobius</taxon>
    </lineage>
</organism>
<name>A0A226BX25_9FIRM</name>
<comment type="caution">
    <text evidence="1">The sequence shown here is derived from an EMBL/GenBank/DDBJ whole genome shotgun (WGS) entry which is preliminary data.</text>
</comment>
<dbReference type="OrthoDB" id="9775203at2"/>
<accession>A0A226BX25</accession>
<evidence type="ECO:0008006" key="3">
    <source>
        <dbReference type="Google" id="ProtNLM"/>
    </source>
</evidence>
<protein>
    <recommendedName>
        <fullName evidence="3">HTH-like domain-containing protein</fullName>
    </recommendedName>
</protein>
<dbReference type="Proteomes" id="UP000214588">
    <property type="component" value="Unassembled WGS sequence"/>
</dbReference>
<reference evidence="1 2" key="1">
    <citation type="submission" date="2017-06" db="EMBL/GenBank/DDBJ databases">
        <title>Draft Genome Sequence of Natranaerobius trueperi halophilic, alkalithermophilic bacteria from soda lakes.</title>
        <authorList>
            <person name="Zhao B."/>
        </authorList>
    </citation>
    <scope>NUCLEOTIDE SEQUENCE [LARGE SCALE GENOMIC DNA]</scope>
    <source>
        <strain evidence="1 2">DSM 18760</strain>
    </source>
</reference>
<dbReference type="EMBL" id="NIQC01000021">
    <property type="protein sequence ID" value="OWZ83332.1"/>
    <property type="molecule type" value="Genomic_DNA"/>
</dbReference>
<keyword evidence="2" id="KW-1185">Reference proteome</keyword>
<sequence>MLLSSIRQENKYIAVKQLHDEQQLSIVLLCAIAGISRSAYYKWTNRKETKIEAENKILIKEMVKLYEKVDETYGYRRLKRNLNKKLWKKFNHKRYISPYENCRFKISNPQEKEALRKVYSSTSQRIY</sequence>
<gene>
    <name evidence="1" type="ORF">CDO51_09355</name>
</gene>